<feature type="region of interest" description="Disordered" evidence="1">
    <location>
        <begin position="1"/>
        <end position="36"/>
    </location>
</feature>
<gene>
    <name evidence="2" type="ORF">BJ212DRAFT_1480497</name>
</gene>
<organism evidence="2 3">
    <name type="scientific">Suillus subaureus</name>
    <dbReference type="NCBI Taxonomy" id="48587"/>
    <lineage>
        <taxon>Eukaryota</taxon>
        <taxon>Fungi</taxon>
        <taxon>Dikarya</taxon>
        <taxon>Basidiomycota</taxon>
        <taxon>Agaricomycotina</taxon>
        <taxon>Agaricomycetes</taxon>
        <taxon>Agaricomycetidae</taxon>
        <taxon>Boletales</taxon>
        <taxon>Suillineae</taxon>
        <taxon>Suillaceae</taxon>
        <taxon>Suillus</taxon>
    </lineage>
</organism>
<evidence type="ECO:0000256" key="1">
    <source>
        <dbReference type="SAM" id="MobiDB-lite"/>
    </source>
</evidence>
<dbReference type="GeneID" id="64634111"/>
<dbReference type="EMBL" id="JABBWG010000014">
    <property type="protein sequence ID" value="KAG1817267.1"/>
    <property type="molecule type" value="Genomic_DNA"/>
</dbReference>
<name>A0A9P7JDU8_9AGAM</name>
<keyword evidence="3" id="KW-1185">Reference proteome</keyword>
<dbReference type="RefSeq" id="XP_041193686.1">
    <property type="nucleotide sequence ID" value="XM_041340095.1"/>
</dbReference>
<dbReference type="Proteomes" id="UP000807769">
    <property type="component" value="Unassembled WGS sequence"/>
</dbReference>
<evidence type="ECO:0000313" key="2">
    <source>
        <dbReference type="EMBL" id="KAG1817267.1"/>
    </source>
</evidence>
<proteinExistence type="predicted"/>
<sequence length="177" mass="19520">MRINSSRKQQGPPAGSPPPPYPPLSGGPNDPPPAPVALHNLLANLVPDVLLTLAVQAVQGQPQQNLPHQNHIPQSLPPSDQHAIQPDLETASDVQALWSICENLQHEVNCLKHSHKDDGDEADDEDEPTDKGMCQKKKKKLMKGKIRMYLLNCPLQELSASANYFVLYRTVQSCTMR</sequence>
<dbReference type="AlphaFoldDB" id="A0A9P7JDU8"/>
<feature type="compositionally biased region" description="Pro residues" evidence="1">
    <location>
        <begin position="14"/>
        <end position="35"/>
    </location>
</feature>
<comment type="caution">
    <text evidence="2">The sequence shown here is derived from an EMBL/GenBank/DDBJ whole genome shotgun (WGS) entry which is preliminary data.</text>
</comment>
<accession>A0A9P7JDU8</accession>
<evidence type="ECO:0000313" key="3">
    <source>
        <dbReference type="Proteomes" id="UP000807769"/>
    </source>
</evidence>
<reference evidence="2" key="1">
    <citation type="journal article" date="2020" name="New Phytol.">
        <title>Comparative genomics reveals dynamic genome evolution in host specialist ectomycorrhizal fungi.</title>
        <authorList>
            <person name="Lofgren L.A."/>
            <person name="Nguyen N.H."/>
            <person name="Vilgalys R."/>
            <person name="Ruytinx J."/>
            <person name="Liao H.L."/>
            <person name="Branco S."/>
            <person name="Kuo A."/>
            <person name="LaButti K."/>
            <person name="Lipzen A."/>
            <person name="Andreopoulos W."/>
            <person name="Pangilinan J."/>
            <person name="Riley R."/>
            <person name="Hundley H."/>
            <person name="Na H."/>
            <person name="Barry K."/>
            <person name="Grigoriev I.V."/>
            <person name="Stajich J.E."/>
            <person name="Kennedy P.G."/>
        </authorList>
    </citation>
    <scope>NUCLEOTIDE SEQUENCE</scope>
    <source>
        <strain evidence="2">MN1</strain>
    </source>
</reference>
<feature type="region of interest" description="Disordered" evidence="1">
    <location>
        <begin position="62"/>
        <end position="83"/>
    </location>
</feature>
<protein>
    <submittedName>
        <fullName evidence="2">Uncharacterized protein</fullName>
    </submittedName>
</protein>
<feature type="compositionally biased region" description="Polar residues" evidence="1">
    <location>
        <begin position="62"/>
        <end position="73"/>
    </location>
</feature>